<dbReference type="SUPFAM" id="SSF46689">
    <property type="entry name" value="Homeodomain-like"/>
    <property type="match status" value="1"/>
</dbReference>
<dbReference type="GO" id="GO:0003677">
    <property type="term" value="F:DNA binding"/>
    <property type="evidence" value="ECO:0007669"/>
    <property type="project" value="UniProtKB-KW"/>
</dbReference>
<evidence type="ECO:0000313" key="3">
    <source>
        <dbReference type="EMBL" id="TKK69945.1"/>
    </source>
</evidence>
<protein>
    <submittedName>
        <fullName evidence="3">Helix-turn-helix transcriptional regulator</fullName>
    </submittedName>
</protein>
<dbReference type="InterPro" id="IPR009057">
    <property type="entry name" value="Homeodomain-like_sf"/>
</dbReference>
<keyword evidence="4" id="KW-1185">Reference proteome</keyword>
<reference evidence="3 4" key="1">
    <citation type="submission" date="2019-05" db="EMBL/GenBank/DDBJ databases">
        <title>Panacibacter sp. strain 17mud1-8 Genome sequencing and assembly.</title>
        <authorList>
            <person name="Chhetri G."/>
        </authorList>
    </citation>
    <scope>NUCLEOTIDE SEQUENCE [LARGE SCALE GENOMIC DNA]</scope>
    <source>
        <strain evidence="3 4">17mud1-8</strain>
    </source>
</reference>
<dbReference type="InterPro" id="IPR001647">
    <property type="entry name" value="HTH_TetR"/>
</dbReference>
<dbReference type="AlphaFoldDB" id="A0A4U3L4C6"/>
<evidence type="ECO:0000259" key="2">
    <source>
        <dbReference type="Pfam" id="PF00440"/>
    </source>
</evidence>
<name>A0A4U3L4C6_9BACT</name>
<evidence type="ECO:0000256" key="1">
    <source>
        <dbReference type="ARBA" id="ARBA00023125"/>
    </source>
</evidence>
<dbReference type="OrthoDB" id="881297at2"/>
<keyword evidence="1" id="KW-0238">DNA-binding</keyword>
<dbReference type="EMBL" id="SZQL01000004">
    <property type="protein sequence ID" value="TKK69945.1"/>
    <property type="molecule type" value="Genomic_DNA"/>
</dbReference>
<organism evidence="3 4">
    <name type="scientific">Ilyomonas limi</name>
    <dbReference type="NCBI Taxonomy" id="2575867"/>
    <lineage>
        <taxon>Bacteria</taxon>
        <taxon>Pseudomonadati</taxon>
        <taxon>Bacteroidota</taxon>
        <taxon>Chitinophagia</taxon>
        <taxon>Chitinophagales</taxon>
        <taxon>Chitinophagaceae</taxon>
        <taxon>Ilyomonas</taxon>
    </lineage>
</organism>
<gene>
    <name evidence="3" type="ORF">FC093_06660</name>
</gene>
<comment type="caution">
    <text evidence="3">The sequence shown here is derived from an EMBL/GenBank/DDBJ whole genome shotgun (WGS) entry which is preliminary data.</text>
</comment>
<evidence type="ECO:0000313" key="4">
    <source>
        <dbReference type="Proteomes" id="UP000305848"/>
    </source>
</evidence>
<feature type="domain" description="HTH tetR-type" evidence="2">
    <location>
        <begin position="2"/>
        <end position="30"/>
    </location>
</feature>
<dbReference type="Pfam" id="PF00440">
    <property type="entry name" value="TetR_N"/>
    <property type="match status" value="1"/>
</dbReference>
<accession>A0A4U3L4C6</accession>
<sequence length="39" mass="4559">MSIQRLVAPLGISTKTVYKHFKNKEELFEEPSPLHYAQQ</sequence>
<dbReference type="Proteomes" id="UP000305848">
    <property type="component" value="Unassembled WGS sequence"/>
</dbReference>
<dbReference type="Gene3D" id="1.10.10.60">
    <property type="entry name" value="Homeodomain-like"/>
    <property type="match status" value="1"/>
</dbReference>
<proteinExistence type="predicted"/>